<gene>
    <name evidence="1" type="ORF">C4B59_09025</name>
</gene>
<reference evidence="1" key="1">
    <citation type="submission" date="2018-01" db="EMBL/GenBank/DDBJ databases">
        <authorList>
            <person name="Krukenberg V."/>
        </authorList>
    </citation>
    <scope>NUCLEOTIDE SEQUENCE</scope>
    <source>
        <strain evidence="1">E20ANME2</strain>
    </source>
</reference>
<protein>
    <submittedName>
        <fullName evidence="1">Uncharacterized protein</fullName>
    </submittedName>
</protein>
<evidence type="ECO:0000313" key="2">
    <source>
        <dbReference type="Proteomes" id="UP000248329"/>
    </source>
</evidence>
<organism evidence="1 2">
    <name type="scientific">Candidatus Methanogaster sp</name>
    <dbReference type="NCBI Taxonomy" id="3386292"/>
    <lineage>
        <taxon>Archaea</taxon>
        <taxon>Methanobacteriati</taxon>
        <taxon>Methanobacteriota</taxon>
        <taxon>Stenosarchaea group</taxon>
        <taxon>Methanomicrobia</taxon>
        <taxon>Methanosarcinales</taxon>
        <taxon>ANME-2 cluster</taxon>
        <taxon>Candidatus Methanogasteraceae</taxon>
        <taxon>Candidatus Methanogaster</taxon>
    </lineage>
</organism>
<sequence length="723" mass="82707">MALTARDGDFYLDDERMLLVSGSVHYWRLERLRWEEILDRVRGMGFSVVCTYIPWGVHEISPGEFDFGEINPNYDLDAFLTLCEDKDLRVLLRPGPHVNSEITYFGFPKRVLEDPLVQSVTADGTPVVFPSPPRMFPVPSYASEKFYQEVGIYFDRVCPIIRDHLHPHGCVIAVQADNEMSFFLRIQPYDHDYSEGAILLYLRFLNEKYHNIEQLNRIYGTDYDSFDKVPPPRDFNARGRNDLPYYLDWIEYKEYYLQHGLTRISDLLKERGITTFMYHNLPGICIKPPYNQIKMEEIVDAVGFDLYYYKEEYHKVKRCVQYLNGTSSVPFITEFASGFVALPIPVKPIMLDDAEFTTYAALMHGFSGINFYMLVERERWVGSPIDRFGGVRKDRFRFYQRFNRIIKRMNYQKMRIKFEGILLINRDCARLELASSLLTPIPIVGGITHEYYVSEDDLGFNDVIPLKYGLQWDALYYGFGAAKYAVTIGDTELPLERLSEYRVVAVPTFDFMSRDVQDKLINYVKGGGCLVMGPRVPEFDEHIREFGIIGEYLPKPDGRMDEVMVEGIIMKDVDIFDTGVTDGTTDGATGGTADTVSVLTADPGTIIYQQKIGNGSIIHFGFLFPRITEDIPAGLISIIDRIATACGMRRVIPCTDPQIDATVHIADGADGREILFVANTRMDEKDVDIGGIYLDPDSEEMVGPMIRIPAYTVRILEVASHDR</sequence>
<dbReference type="Proteomes" id="UP000248329">
    <property type="component" value="Unassembled WGS sequence"/>
</dbReference>
<comment type="caution">
    <text evidence="1">The sequence shown here is derived from an EMBL/GenBank/DDBJ whole genome shotgun (WGS) entry which is preliminary data.</text>
</comment>
<evidence type="ECO:0000313" key="1">
    <source>
        <dbReference type="EMBL" id="PXF60519.1"/>
    </source>
</evidence>
<proteinExistence type="predicted"/>
<dbReference type="EMBL" id="PQXF01000015">
    <property type="protein sequence ID" value="PXF60519.1"/>
    <property type="molecule type" value="Genomic_DNA"/>
</dbReference>
<name>A0AC61L2E7_9EURY</name>
<accession>A0AC61L2E7</accession>